<reference evidence="1" key="2">
    <citation type="journal article" date="2015" name="Data Brief">
        <title>Shoot transcriptome of the giant reed, Arundo donax.</title>
        <authorList>
            <person name="Barrero R.A."/>
            <person name="Guerrero F.D."/>
            <person name="Moolhuijzen P."/>
            <person name="Goolsby J.A."/>
            <person name="Tidwell J."/>
            <person name="Bellgard S.E."/>
            <person name="Bellgard M.I."/>
        </authorList>
    </citation>
    <scope>NUCLEOTIDE SEQUENCE</scope>
    <source>
        <tissue evidence="1">Shoot tissue taken approximately 20 cm above the soil surface</tissue>
    </source>
</reference>
<protein>
    <submittedName>
        <fullName evidence="1">Uncharacterized protein</fullName>
    </submittedName>
</protein>
<sequence length="21" mass="2714">MYIKKWNQLYFLQEEIFISYG</sequence>
<proteinExistence type="predicted"/>
<accession>A0A0A9ENM0</accession>
<evidence type="ECO:0000313" key="1">
    <source>
        <dbReference type="EMBL" id="JAD99475.1"/>
    </source>
</evidence>
<organism evidence="1">
    <name type="scientific">Arundo donax</name>
    <name type="common">Giant reed</name>
    <name type="synonym">Donax arundinaceus</name>
    <dbReference type="NCBI Taxonomy" id="35708"/>
    <lineage>
        <taxon>Eukaryota</taxon>
        <taxon>Viridiplantae</taxon>
        <taxon>Streptophyta</taxon>
        <taxon>Embryophyta</taxon>
        <taxon>Tracheophyta</taxon>
        <taxon>Spermatophyta</taxon>
        <taxon>Magnoliopsida</taxon>
        <taxon>Liliopsida</taxon>
        <taxon>Poales</taxon>
        <taxon>Poaceae</taxon>
        <taxon>PACMAD clade</taxon>
        <taxon>Arundinoideae</taxon>
        <taxon>Arundineae</taxon>
        <taxon>Arundo</taxon>
    </lineage>
</organism>
<dbReference type="AlphaFoldDB" id="A0A0A9ENM0"/>
<name>A0A0A9ENM0_ARUDO</name>
<reference evidence="1" key="1">
    <citation type="submission" date="2014-09" db="EMBL/GenBank/DDBJ databases">
        <authorList>
            <person name="Magalhaes I.L.F."/>
            <person name="Oliveira U."/>
            <person name="Santos F.R."/>
            <person name="Vidigal T.H.D.A."/>
            <person name="Brescovit A.D."/>
            <person name="Santos A.J."/>
        </authorList>
    </citation>
    <scope>NUCLEOTIDE SEQUENCE</scope>
    <source>
        <tissue evidence="1">Shoot tissue taken approximately 20 cm above the soil surface</tissue>
    </source>
</reference>
<dbReference type="EMBL" id="GBRH01198420">
    <property type="protein sequence ID" value="JAD99475.1"/>
    <property type="molecule type" value="Transcribed_RNA"/>
</dbReference>